<evidence type="ECO:0000313" key="2">
    <source>
        <dbReference type="EMBL" id="AXA25482.1"/>
    </source>
</evidence>
<gene>
    <name evidence="2" type="ORF">C1S65_15650</name>
</gene>
<sequence>MASLSKGGMLAAILALLAALGGCAASATSQVAQPYGHFYSATELSSVSLKPGQHVAVLLGRNAAATLDYLQRHREVPPSVPGASRAVQVATLNSGSQAYGWLAQSLAQTFAEVTFYDDLDTLLADRPDVIVLLDAQSRLASANSPDIETQVVARFYDDQLTYIGRAEGQAREALPSDTANVARQLQVEQNVQADALRSFDASLKALVKG</sequence>
<keyword evidence="1" id="KW-0732">Signal</keyword>
<evidence type="ECO:0000256" key="1">
    <source>
        <dbReference type="SAM" id="SignalP"/>
    </source>
</evidence>
<dbReference type="RefSeq" id="WP_112898529.1">
    <property type="nucleotide sequence ID" value="NZ_CP030750.1"/>
</dbReference>
<dbReference type="EMBL" id="CP030750">
    <property type="protein sequence ID" value="AXA25482.1"/>
    <property type="molecule type" value="Genomic_DNA"/>
</dbReference>
<evidence type="ECO:0000313" key="3">
    <source>
        <dbReference type="Proteomes" id="UP000251617"/>
    </source>
</evidence>
<proteinExistence type="predicted"/>
<feature type="signal peptide" evidence="1">
    <location>
        <begin position="1"/>
        <end position="24"/>
    </location>
</feature>
<reference evidence="2 3" key="1">
    <citation type="submission" date="2018-06" db="EMBL/GenBank/DDBJ databases">
        <title>The genome of Pseudomonas putida NX-1, a lignin degrader.</title>
        <authorList>
            <person name="Xu Z."/>
        </authorList>
    </citation>
    <scope>NUCLEOTIDE SEQUENCE [LARGE SCALE GENOMIC DNA]</scope>
    <source>
        <strain evidence="2 3">NX-1</strain>
    </source>
</reference>
<dbReference type="Proteomes" id="UP000251617">
    <property type="component" value="Chromosome"/>
</dbReference>
<dbReference type="PROSITE" id="PS51257">
    <property type="entry name" value="PROKAR_LIPOPROTEIN"/>
    <property type="match status" value="1"/>
</dbReference>
<organism evidence="2 3">
    <name type="scientific">Pseudomonas putida</name>
    <name type="common">Arthrobacter siderocapsulatus</name>
    <dbReference type="NCBI Taxonomy" id="303"/>
    <lineage>
        <taxon>Bacteria</taxon>
        <taxon>Pseudomonadati</taxon>
        <taxon>Pseudomonadota</taxon>
        <taxon>Gammaproteobacteria</taxon>
        <taxon>Pseudomonadales</taxon>
        <taxon>Pseudomonadaceae</taxon>
        <taxon>Pseudomonas</taxon>
    </lineage>
</organism>
<feature type="chain" id="PRO_5042266227" description="ATPase" evidence="1">
    <location>
        <begin position="25"/>
        <end position="209"/>
    </location>
</feature>
<dbReference type="AlphaFoldDB" id="A0AAD0L6Q0"/>
<name>A0AAD0L6Q0_PSEPU</name>
<protein>
    <recommendedName>
        <fullName evidence="4">ATPase</fullName>
    </recommendedName>
</protein>
<evidence type="ECO:0008006" key="4">
    <source>
        <dbReference type="Google" id="ProtNLM"/>
    </source>
</evidence>
<accession>A0AAD0L6Q0</accession>